<evidence type="ECO:0000256" key="11">
    <source>
        <dbReference type="ARBA" id="ARBA00023157"/>
    </source>
</evidence>
<comment type="similarity">
    <text evidence="13">Belongs to the cysteine-rich repeat secretory protein family. Plasmodesmata-located proteins (PDLD) subfamily.</text>
</comment>
<keyword evidence="11" id="KW-1015">Disulfide bond</keyword>
<comment type="subcellular location">
    <subcellularLocation>
        <location evidence="12">Cell junction</location>
        <location evidence="12">Plasmodesma</location>
    </subcellularLocation>
    <subcellularLocation>
        <location evidence="1">Cell membrane</location>
        <topology evidence="1">Single-pass type I membrane protein</topology>
    </subcellularLocation>
</comment>
<keyword evidence="4" id="KW-0945">Host-virus interaction</keyword>
<dbReference type="Proteomes" id="UP000594263">
    <property type="component" value="Unplaced"/>
</dbReference>
<keyword evidence="9 14" id="KW-1133">Transmembrane helix</keyword>
<feature type="transmembrane region" description="Helical" evidence="14">
    <location>
        <begin position="257"/>
        <end position="277"/>
    </location>
</feature>
<evidence type="ECO:0000256" key="8">
    <source>
        <dbReference type="ARBA" id="ARBA00022949"/>
    </source>
</evidence>
<dbReference type="InterPro" id="IPR002902">
    <property type="entry name" value="GNK2"/>
</dbReference>
<evidence type="ECO:0000256" key="13">
    <source>
        <dbReference type="ARBA" id="ARBA00038393"/>
    </source>
</evidence>
<sequence>MSCFRISTPLPLILTVFIQIAAAADYTAYVYKGCAQQSFPDPSDAYTATVTSLFNTLIPQSLNTSFASATAGQGPAAISGLYQCRGDLKPTDCHDCVARLPALSAKFCGKAVAARVQLAGCYSQYEVAGFKQVADTEFLYKVCGSGHKGAGSEFEGWREAVFGMVEKGVVENGGFYAGVYALGQCQGDLASDACGDCIRAALSDLKSGCGDAVNGQTYLLKCYVSYSYYANGVPSEADSETQAAPSGGRKGGAQRTVAIVVGGVAVLGFVIACLLFVKSVFKKKEKKQGGYYTYQ</sequence>
<evidence type="ECO:0000313" key="17">
    <source>
        <dbReference type="EnsemblPlants" id="Kaladp0024s0772.1.v1.1"/>
    </source>
</evidence>
<feature type="chain" id="PRO_5029656936" description="Gnk2-homologous domain-containing protein" evidence="15">
    <location>
        <begin position="24"/>
        <end position="295"/>
    </location>
</feature>
<proteinExistence type="inferred from homology"/>
<name>A0A7N0T7C6_KALFE</name>
<evidence type="ECO:0000256" key="10">
    <source>
        <dbReference type="ARBA" id="ARBA00023136"/>
    </source>
</evidence>
<evidence type="ECO:0000256" key="14">
    <source>
        <dbReference type="SAM" id="Phobius"/>
    </source>
</evidence>
<dbReference type="OMA" id="EGGHEHT"/>
<evidence type="ECO:0000256" key="9">
    <source>
        <dbReference type="ARBA" id="ARBA00022989"/>
    </source>
</evidence>
<evidence type="ECO:0000256" key="1">
    <source>
        <dbReference type="ARBA" id="ARBA00004251"/>
    </source>
</evidence>
<dbReference type="GO" id="GO:0010497">
    <property type="term" value="P:plasmodesmata-mediated intercellular transport"/>
    <property type="evidence" value="ECO:0007669"/>
    <property type="project" value="EnsemblPlants"/>
</dbReference>
<evidence type="ECO:0000256" key="6">
    <source>
        <dbReference type="ARBA" id="ARBA00022729"/>
    </source>
</evidence>
<keyword evidence="5 14" id="KW-0812">Transmembrane</keyword>
<keyword evidence="2" id="KW-0813">Transport</keyword>
<dbReference type="EnsemblPlants" id="Kaladp0024s0772.1.v1.1">
    <property type="protein sequence ID" value="Kaladp0024s0772.1.v1.1"/>
    <property type="gene ID" value="Kaladp0024s0772.v1.1"/>
</dbReference>
<keyword evidence="10 14" id="KW-0472">Membrane</keyword>
<evidence type="ECO:0000256" key="5">
    <source>
        <dbReference type="ARBA" id="ARBA00022692"/>
    </source>
</evidence>
<dbReference type="Gene3D" id="3.30.430.20">
    <property type="entry name" value="Gnk2 domain, C-X8-C-X2-C motif"/>
    <property type="match status" value="2"/>
</dbReference>
<evidence type="ECO:0000256" key="4">
    <source>
        <dbReference type="ARBA" id="ARBA00022581"/>
    </source>
</evidence>
<keyword evidence="6 15" id="KW-0732">Signal</keyword>
<dbReference type="AlphaFoldDB" id="A0A7N0T7C6"/>
<dbReference type="Pfam" id="PF01657">
    <property type="entry name" value="Stress-antifung"/>
    <property type="match status" value="2"/>
</dbReference>
<dbReference type="Gramene" id="Kaladp0024s0772.1.v1.1">
    <property type="protein sequence ID" value="Kaladp0024s0772.1.v1.1"/>
    <property type="gene ID" value="Kaladp0024s0772.v1.1"/>
</dbReference>
<dbReference type="GO" id="GO:0009506">
    <property type="term" value="C:plasmodesma"/>
    <property type="evidence" value="ECO:0007669"/>
    <property type="project" value="UniProtKB-SubCell"/>
</dbReference>
<dbReference type="FunFam" id="3.30.430.20:FF:000001">
    <property type="entry name" value="cysteine-rich repeat secretory protein 3"/>
    <property type="match status" value="1"/>
</dbReference>
<evidence type="ECO:0000256" key="2">
    <source>
        <dbReference type="ARBA" id="ARBA00022448"/>
    </source>
</evidence>
<evidence type="ECO:0000256" key="7">
    <source>
        <dbReference type="ARBA" id="ARBA00022737"/>
    </source>
</evidence>
<dbReference type="CDD" id="cd23509">
    <property type="entry name" value="Gnk2-like"/>
    <property type="match status" value="2"/>
</dbReference>
<feature type="domain" description="Gnk2-homologous" evidence="16">
    <location>
        <begin position="135"/>
        <end position="231"/>
    </location>
</feature>
<dbReference type="InterPro" id="IPR051378">
    <property type="entry name" value="Cell2Cell_Antifungal"/>
</dbReference>
<evidence type="ECO:0000256" key="15">
    <source>
        <dbReference type="SAM" id="SignalP"/>
    </source>
</evidence>
<dbReference type="GO" id="GO:0005886">
    <property type="term" value="C:plasma membrane"/>
    <property type="evidence" value="ECO:0007669"/>
    <property type="project" value="UniProtKB-SubCell"/>
</dbReference>
<dbReference type="GO" id="GO:0009615">
    <property type="term" value="P:response to virus"/>
    <property type="evidence" value="ECO:0007669"/>
    <property type="project" value="EnsemblPlants"/>
</dbReference>
<dbReference type="PROSITE" id="PS51473">
    <property type="entry name" value="GNK2"/>
    <property type="match status" value="2"/>
</dbReference>
<feature type="signal peptide" evidence="15">
    <location>
        <begin position="1"/>
        <end position="23"/>
    </location>
</feature>
<evidence type="ECO:0000259" key="16">
    <source>
        <dbReference type="PROSITE" id="PS51473"/>
    </source>
</evidence>
<protein>
    <recommendedName>
        <fullName evidence="16">Gnk2-homologous domain-containing protein</fullName>
    </recommendedName>
</protein>
<evidence type="ECO:0000256" key="12">
    <source>
        <dbReference type="ARBA" id="ARBA00024184"/>
    </source>
</evidence>
<dbReference type="InterPro" id="IPR038408">
    <property type="entry name" value="GNK2_sf"/>
</dbReference>
<keyword evidence="7" id="KW-0677">Repeat</keyword>
<keyword evidence="8" id="KW-0965">Cell junction</keyword>
<evidence type="ECO:0000256" key="3">
    <source>
        <dbReference type="ARBA" id="ARBA00022475"/>
    </source>
</evidence>
<keyword evidence="3" id="KW-1003">Cell membrane</keyword>
<accession>A0A7N0T7C6</accession>
<dbReference type="GO" id="GO:0046739">
    <property type="term" value="P:transport of virus in multicellular host"/>
    <property type="evidence" value="ECO:0007669"/>
    <property type="project" value="EnsemblPlants"/>
</dbReference>
<dbReference type="PANTHER" id="PTHR32080">
    <property type="entry name" value="ANTIFUNGAL PROTEIN GINKBILOBIN-2-LIKE"/>
    <property type="match status" value="1"/>
</dbReference>
<reference evidence="17" key="1">
    <citation type="submission" date="2021-01" db="UniProtKB">
        <authorList>
            <consortium name="EnsemblPlants"/>
        </authorList>
    </citation>
    <scope>IDENTIFICATION</scope>
</reference>
<evidence type="ECO:0000313" key="18">
    <source>
        <dbReference type="Proteomes" id="UP000594263"/>
    </source>
</evidence>
<dbReference type="PANTHER" id="PTHR32080:SF36">
    <property type="entry name" value="PLASMODESMATA-LOCATED PROTEIN 1"/>
    <property type="match status" value="1"/>
</dbReference>
<keyword evidence="18" id="KW-1185">Reference proteome</keyword>
<organism evidence="17 18">
    <name type="scientific">Kalanchoe fedtschenkoi</name>
    <name type="common">Lavender scallops</name>
    <name type="synonym">South American air plant</name>
    <dbReference type="NCBI Taxonomy" id="63787"/>
    <lineage>
        <taxon>Eukaryota</taxon>
        <taxon>Viridiplantae</taxon>
        <taxon>Streptophyta</taxon>
        <taxon>Embryophyta</taxon>
        <taxon>Tracheophyta</taxon>
        <taxon>Spermatophyta</taxon>
        <taxon>Magnoliopsida</taxon>
        <taxon>eudicotyledons</taxon>
        <taxon>Gunneridae</taxon>
        <taxon>Pentapetalae</taxon>
        <taxon>Saxifragales</taxon>
        <taxon>Crassulaceae</taxon>
        <taxon>Kalanchoe</taxon>
    </lineage>
</organism>
<feature type="domain" description="Gnk2-homologous" evidence="16">
    <location>
        <begin position="27"/>
        <end position="130"/>
    </location>
</feature>